<gene>
    <name evidence="2" type="ORF">A9Q02_05645</name>
</gene>
<dbReference type="EMBL" id="LYXE01000182">
    <property type="protein sequence ID" value="PDV96710.1"/>
    <property type="molecule type" value="Genomic_DNA"/>
</dbReference>
<keyword evidence="1" id="KW-0175">Coiled coil</keyword>
<evidence type="ECO:0000313" key="3">
    <source>
        <dbReference type="Proteomes" id="UP000220922"/>
    </source>
</evidence>
<dbReference type="RefSeq" id="WP_097655095.1">
    <property type="nucleotide sequence ID" value="NZ_LYXE01000182.1"/>
</dbReference>
<comment type="caution">
    <text evidence="2">The sequence shown here is derived from an EMBL/GenBank/DDBJ whole genome shotgun (WGS) entry which is preliminary data.</text>
</comment>
<dbReference type="InterPro" id="IPR021804">
    <property type="entry name" value="DUF3375"/>
</dbReference>
<name>A0A2H3L3A7_9CHLR</name>
<evidence type="ECO:0008006" key="4">
    <source>
        <dbReference type="Google" id="ProtNLM"/>
    </source>
</evidence>
<evidence type="ECO:0000256" key="1">
    <source>
        <dbReference type="SAM" id="Coils"/>
    </source>
</evidence>
<proteinExistence type="predicted"/>
<protein>
    <recommendedName>
        <fullName evidence="4">DUF3375 domain-containing protein</fullName>
    </recommendedName>
</protein>
<feature type="coiled-coil region" evidence="1">
    <location>
        <begin position="143"/>
        <end position="170"/>
    </location>
</feature>
<dbReference type="Pfam" id="PF11855">
    <property type="entry name" value="DUF3375"/>
    <property type="match status" value="1"/>
</dbReference>
<evidence type="ECO:0000313" key="2">
    <source>
        <dbReference type="EMBL" id="PDV96710.1"/>
    </source>
</evidence>
<dbReference type="AlphaFoldDB" id="A0A2H3L3A7"/>
<sequence length="487" mass="55307">MMDHDQLQFDLRQAASVRMLKSPHAPLMVSFLYRAFKYEQHAAVPYATLLDRLETALEALNERHPGLYPLSAAAYLKQWSDDEHQLIRIIVRGSDDATTVELTAEAERALGWVEDLYRREFVGTESRFLSIFQLLEEIAVRSSEDVEQRLAQLAQERAAIEAEMTRIRETGRVEALTSTQIRERFLQAGEVARQLLRDFAAVEQNFRAIARNVQEQQLHPEARKGSVVGYVLDADEALHASDQGQSFYAFWEFLTVPDQQDALRHLLDQVYELPALSDLAPSHPLLYRMTPALLEAGEKIVQSNHRLAEQLRRLLNDRALAESRRVRELIDAIKRHAARLADAPLPEGAVLVLEGAPAINLPLERPLWEPNVATVFTAQPQVMGELDTEMRIDALYRQFYVDEQKLQQRIETLLARQPSCTLAEVLVAYPAEKGLAEVIAYLSLASRDPRHSIEDEFTDLITLPTTPELAERELAVPRVTFRSAYAS</sequence>
<dbReference type="Proteomes" id="UP000220922">
    <property type="component" value="Unassembled WGS sequence"/>
</dbReference>
<organism evidence="2 3">
    <name type="scientific">Candidatus Chloroploca asiatica</name>
    <dbReference type="NCBI Taxonomy" id="1506545"/>
    <lineage>
        <taxon>Bacteria</taxon>
        <taxon>Bacillati</taxon>
        <taxon>Chloroflexota</taxon>
        <taxon>Chloroflexia</taxon>
        <taxon>Chloroflexales</taxon>
        <taxon>Chloroflexineae</taxon>
        <taxon>Oscillochloridaceae</taxon>
        <taxon>Candidatus Chloroploca</taxon>
    </lineage>
</organism>
<keyword evidence="3" id="KW-1185">Reference proteome</keyword>
<accession>A0A2H3L3A7</accession>
<reference evidence="2 3" key="1">
    <citation type="submission" date="2016-05" db="EMBL/GenBank/DDBJ databases">
        <authorList>
            <person name="Lavstsen T."/>
            <person name="Jespersen J.S."/>
        </authorList>
    </citation>
    <scope>NUCLEOTIDE SEQUENCE [LARGE SCALE GENOMIC DNA]</scope>
    <source>
        <strain evidence="2 3">B7-9</strain>
    </source>
</reference>
<dbReference type="OrthoDB" id="138803at2"/>